<organism evidence="1 2">
    <name type="scientific">Algoriphagus taiwanensis</name>
    <dbReference type="NCBI Taxonomy" id="1445656"/>
    <lineage>
        <taxon>Bacteria</taxon>
        <taxon>Pseudomonadati</taxon>
        <taxon>Bacteroidota</taxon>
        <taxon>Cytophagia</taxon>
        <taxon>Cytophagales</taxon>
        <taxon>Cyclobacteriaceae</taxon>
        <taxon>Algoriphagus</taxon>
    </lineage>
</organism>
<gene>
    <name evidence="1" type="ORF">Ataiwa_07160</name>
</gene>
<keyword evidence="2" id="KW-1185">Reference proteome</keyword>
<name>A0ABQ6PWX3_9BACT</name>
<comment type="caution">
    <text evidence="1">The sequence shown here is derived from an EMBL/GenBank/DDBJ whole genome shotgun (WGS) entry which is preliminary data.</text>
</comment>
<dbReference type="EMBL" id="BTPE01000002">
    <property type="protein sequence ID" value="GMQ32444.1"/>
    <property type="molecule type" value="Genomic_DNA"/>
</dbReference>
<reference evidence="1 2" key="1">
    <citation type="submission" date="2023-08" db="EMBL/GenBank/DDBJ databases">
        <title>Draft genome sequence of Algoriphagus taiwanensis.</title>
        <authorList>
            <person name="Takatani N."/>
            <person name="Hosokawa M."/>
            <person name="Sawabe T."/>
        </authorList>
    </citation>
    <scope>NUCLEOTIDE SEQUENCE [LARGE SCALE GENOMIC DNA]</scope>
    <source>
        <strain evidence="1 2">JCM 19755</strain>
    </source>
</reference>
<evidence type="ECO:0000313" key="2">
    <source>
        <dbReference type="Proteomes" id="UP001307705"/>
    </source>
</evidence>
<proteinExistence type="predicted"/>
<evidence type="ECO:0000313" key="1">
    <source>
        <dbReference type="EMBL" id="GMQ32444.1"/>
    </source>
</evidence>
<protein>
    <recommendedName>
        <fullName evidence="3">Transposase</fullName>
    </recommendedName>
</protein>
<sequence length="56" mass="6513">MAIQFLQKLGKLKYALAKTASRKEAKNLRALAASREMYFKEKEAVLLLLRWLSEQD</sequence>
<evidence type="ECO:0008006" key="3">
    <source>
        <dbReference type="Google" id="ProtNLM"/>
    </source>
</evidence>
<accession>A0ABQ6PWX3</accession>
<dbReference type="Proteomes" id="UP001307705">
    <property type="component" value="Unassembled WGS sequence"/>
</dbReference>